<dbReference type="Gene3D" id="3.40.50.300">
    <property type="entry name" value="P-loop containing nucleotide triphosphate hydrolases"/>
    <property type="match status" value="1"/>
</dbReference>
<dbReference type="SUPFAM" id="SSF52540">
    <property type="entry name" value="P-loop containing nucleoside triphosphate hydrolases"/>
    <property type="match status" value="1"/>
</dbReference>
<dbReference type="GO" id="GO:0016757">
    <property type="term" value="F:glycosyltransferase activity"/>
    <property type="evidence" value="ECO:0007669"/>
    <property type="project" value="UniProtKB-KW"/>
</dbReference>
<dbReference type="InterPro" id="IPR017871">
    <property type="entry name" value="ABC_transporter-like_CS"/>
</dbReference>
<dbReference type="RefSeq" id="WP_229927888.1">
    <property type="nucleotide sequence ID" value="NZ_BNBO01000048.1"/>
</dbReference>
<gene>
    <name evidence="6" type="primary">ssuB</name>
    <name evidence="6" type="ORF">GCM10018781_61600</name>
</gene>
<accession>A0A919GAL5</accession>
<dbReference type="CDD" id="cd03293">
    <property type="entry name" value="ABC_NrtD_SsuB_transporters"/>
    <property type="match status" value="1"/>
</dbReference>
<keyword evidence="1" id="KW-0813">Transport</keyword>
<sequence>MSEQGKPVTGGGTSTPERPAASSAAVPAIELTNATKRFRTPSGALHTAVRDLDLTVAQGEFVAVVGPTGCGKSTTLTLVSGLEEPTEGEVRVQGRPVAGISDQVGFVFQQDAVFPWRTVLSNVMAGPRFRGVPVAEARERARDWLARVGLAAFEDRYPHQLSGGMRKRVALAQTFVNDPKILLMDEPFSALDVQTRALMSDQLLDLWAGTGSSVVFVTHDLDEAIALADRVVVMTAGPATVKEVFTVDLPRPRTVEAVRLEPRFIEIYREIWASLGEEVRITRERGAGNAA</sequence>
<proteinExistence type="predicted"/>
<dbReference type="InterPro" id="IPR050166">
    <property type="entry name" value="ABC_transporter_ATP-bind"/>
</dbReference>
<dbReference type="PROSITE" id="PS50893">
    <property type="entry name" value="ABC_TRANSPORTER_2"/>
    <property type="match status" value="1"/>
</dbReference>
<keyword evidence="2" id="KW-0547">Nucleotide-binding</keyword>
<dbReference type="InterPro" id="IPR027417">
    <property type="entry name" value="P-loop_NTPase"/>
</dbReference>
<dbReference type="PANTHER" id="PTHR42788:SF13">
    <property type="entry name" value="ALIPHATIC SULFONATES IMPORT ATP-BINDING PROTEIN SSUB"/>
    <property type="match status" value="1"/>
</dbReference>
<dbReference type="InterPro" id="IPR003439">
    <property type="entry name" value="ABC_transporter-like_ATP-bd"/>
</dbReference>
<dbReference type="Proteomes" id="UP000617734">
    <property type="component" value="Unassembled WGS sequence"/>
</dbReference>
<keyword evidence="7" id="KW-1185">Reference proteome</keyword>
<feature type="domain" description="ABC transporter" evidence="5">
    <location>
        <begin position="29"/>
        <end position="261"/>
    </location>
</feature>
<keyword evidence="6" id="KW-0808">Transferase</keyword>
<keyword evidence="3" id="KW-0067">ATP-binding</keyword>
<reference evidence="6" key="1">
    <citation type="journal article" date="2014" name="Int. J. Syst. Evol. Microbiol.">
        <title>Complete genome sequence of Corynebacterium casei LMG S-19264T (=DSM 44701T), isolated from a smear-ripened cheese.</title>
        <authorList>
            <consortium name="US DOE Joint Genome Institute (JGI-PGF)"/>
            <person name="Walter F."/>
            <person name="Albersmeier A."/>
            <person name="Kalinowski J."/>
            <person name="Ruckert C."/>
        </authorList>
    </citation>
    <scope>NUCLEOTIDE SEQUENCE</scope>
    <source>
        <strain evidence="6">JCM 4646</strain>
    </source>
</reference>
<evidence type="ECO:0000259" key="5">
    <source>
        <dbReference type="PROSITE" id="PS50893"/>
    </source>
</evidence>
<dbReference type="EMBL" id="BNBO01000048">
    <property type="protein sequence ID" value="GHH80658.1"/>
    <property type="molecule type" value="Genomic_DNA"/>
</dbReference>
<evidence type="ECO:0000256" key="2">
    <source>
        <dbReference type="ARBA" id="ARBA00022741"/>
    </source>
</evidence>
<reference evidence="6" key="2">
    <citation type="submission" date="2020-09" db="EMBL/GenBank/DDBJ databases">
        <authorList>
            <person name="Sun Q."/>
            <person name="Ohkuma M."/>
        </authorList>
    </citation>
    <scope>NUCLEOTIDE SEQUENCE</scope>
    <source>
        <strain evidence="6">JCM 4646</strain>
    </source>
</reference>
<evidence type="ECO:0000313" key="7">
    <source>
        <dbReference type="Proteomes" id="UP000617734"/>
    </source>
</evidence>
<evidence type="ECO:0000256" key="1">
    <source>
        <dbReference type="ARBA" id="ARBA00022448"/>
    </source>
</evidence>
<name>A0A919GAL5_9ACTN</name>
<dbReference type="Pfam" id="PF00005">
    <property type="entry name" value="ABC_tran"/>
    <property type="match status" value="1"/>
</dbReference>
<dbReference type="PANTHER" id="PTHR42788">
    <property type="entry name" value="TAURINE IMPORT ATP-BINDING PROTEIN-RELATED"/>
    <property type="match status" value="1"/>
</dbReference>
<feature type="region of interest" description="Disordered" evidence="4">
    <location>
        <begin position="1"/>
        <end position="25"/>
    </location>
</feature>
<dbReference type="GO" id="GO:0005524">
    <property type="term" value="F:ATP binding"/>
    <property type="evidence" value="ECO:0007669"/>
    <property type="project" value="UniProtKB-KW"/>
</dbReference>
<dbReference type="SMART" id="SM00382">
    <property type="entry name" value="AAA"/>
    <property type="match status" value="1"/>
</dbReference>
<comment type="caution">
    <text evidence="6">The sequence shown here is derived from an EMBL/GenBank/DDBJ whole genome shotgun (WGS) entry which is preliminary data.</text>
</comment>
<dbReference type="AlphaFoldDB" id="A0A919GAL5"/>
<dbReference type="PROSITE" id="PS00211">
    <property type="entry name" value="ABC_TRANSPORTER_1"/>
    <property type="match status" value="1"/>
</dbReference>
<dbReference type="GeneID" id="95356473"/>
<keyword evidence="6" id="KW-0328">Glycosyltransferase</keyword>
<protein>
    <submittedName>
        <fullName evidence="6">Mannosyltransferase</fullName>
    </submittedName>
</protein>
<dbReference type="InterPro" id="IPR003593">
    <property type="entry name" value="AAA+_ATPase"/>
</dbReference>
<evidence type="ECO:0000256" key="3">
    <source>
        <dbReference type="ARBA" id="ARBA00022840"/>
    </source>
</evidence>
<organism evidence="6 7">
    <name type="scientific">Kitasatospora indigofera</name>
    <dbReference type="NCBI Taxonomy" id="67307"/>
    <lineage>
        <taxon>Bacteria</taxon>
        <taxon>Bacillati</taxon>
        <taxon>Actinomycetota</taxon>
        <taxon>Actinomycetes</taxon>
        <taxon>Kitasatosporales</taxon>
        <taxon>Streptomycetaceae</taxon>
        <taxon>Kitasatospora</taxon>
    </lineage>
</organism>
<evidence type="ECO:0000313" key="6">
    <source>
        <dbReference type="EMBL" id="GHH80658.1"/>
    </source>
</evidence>
<dbReference type="GO" id="GO:0016887">
    <property type="term" value="F:ATP hydrolysis activity"/>
    <property type="evidence" value="ECO:0007669"/>
    <property type="project" value="InterPro"/>
</dbReference>
<evidence type="ECO:0000256" key="4">
    <source>
        <dbReference type="SAM" id="MobiDB-lite"/>
    </source>
</evidence>